<evidence type="ECO:0000313" key="3">
    <source>
        <dbReference type="EMBL" id="KAK6933653.1"/>
    </source>
</evidence>
<gene>
    <name evidence="3" type="ORF">RJ641_036547</name>
</gene>
<accession>A0AAN8VEP1</accession>
<name>A0AAN8VEP1_9MAGN</name>
<reference evidence="3 4" key="1">
    <citation type="submission" date="2023-12" db="EMBL/GenBank/DDBJ databases">
        <title>A high-quality genome assembly for Dillenia turbinata (Dilleniales).</title>
        <authorList>
            <person name="Chanderbali A."/>
        </authorList>
    </citation>
    <scope>NUCLEOTIDE SEQUENCE [LARGE SCALE GENOMIC DNA]</scope>
    <source>
        <strain evidence="3">LSX21</strain>
        <tissue evidence="3">Leaf</tissue>
    </source>
</reference>
<evidence type="ECO:0000256" key="1">
    <source>
        <dbReference type="SAM" id="Phobius"/>
    </source>
</evidence>
<feature type="transmembrane region" description="Helical" evidence="1">
    <location>
        <begin position="12"/>
        <end position="30"/>
    </location>
</feature>
<evidence type="ECO:0000313" key="4">
    <source>
        <dbReference type="Proteomes" id="UP001370490"/>
    </source>
</evidence>
<feature type="transmembrane region" description="Helical" evidence="1">
    <location>
        <begin position="163"/>
        <end position="179"/>
    </location>
</feature>
<dbReference type="PANTHER" id="PTHR14795">
    <property type="entry name" value="HELICASE RELATED"/>
    <property type="match status" value="1"/>
</dbReference>
<keyword evidence="4" id="KW-1185">Reference proteome</keyword>
<dbReference type="AlphaFoldDB" id="A0AAN8VEP1"/>
<protein>
    <recommendedName>
        <fullName evidence="2">TMEM62 C-terminal domain-containing protein</fullName>
    </recommendedName>
</protein>
<feature type="domain" description="TMEM62 C-terminal" evidence="2">
    <location>
        <begin position="10"/>
        <end position="215"/>
    </location>
</feature>
<dbReference type="InterPro" id="IPR056230">
    <property type="entry name" value="TMEM62_C"/>
</dbReference>
<keyword evidence="1" id="KW-0472">Membrane</keyword>
<keyword evidence="1" id="KW-0812">Transmembrane</keyword>
<organism evidence="3 4">
    <name type="scientific">Dillenia turbinata</name>
    <dbReference type="NCBI Taxonomy" id="194707"/>
    <lineage>
        <taxon>Eukaryota</taxon>
        <taxon>Viridiplantae</taxon>
        <taxon>Streptophyta</taxon>
        <taxon>Embryophyta</taxon>
        <taxon>Tracheophyta</taxon>
        <taxon>Spermatophyta</taxon>
        <taxon>Magnoliopsida</taxon>
        <taxon>eudicotyledons</taxon>
        <taxon>Gunneridae</taxon>
        <taxon>Pentapetalae</taxon>
        <taxon>Dilleniales</taxon>
        <taxon>Dilleniaceae</taxon>
        <taxon>Dillenia</taxon>
    </lineage>
</organism>
<proteinExistence type="predicted"/>
<evidence type="ECO:0000259" key="2">
    <source>
        <dbReference type="Pfam" id="PF24394"/>
    </source>
</evidence>
<dbReference type="PANTHER" id="PTHR14795:SF0">
    <property type="entry name" value="TRANSMEMBRANE PROTEIN 62"/>
    <property type="match status" value="1"/>
</dbReference>
<feature type="transmembrane region" description="Helical" evidence="1">
    <location>
        <begin position="101"/>
        <end position="125"/>
    </location>
</feature>
<dbReference type="EMBL" id="JBAMMX010000009">
    <property type="protein sequence ID" value="KAK6933653.1"/>
    <property type="molecule type" value="Genomic_DNA"/>
</dbReference>
<comment type="caution">
    <text evidence="3">The sequence shown here is derived from an EMBL/GenBank/DDBJ whole genome shotgun (WGS) entry which is preliminary data.</text>
</comment>
<dbReference type="Proteomes" id="UP001370490">
    <property type="component" value="Unassembled WGS sequence"/>
</dbReference>
<dbReference type="Pfam" id="PF24394">
    <property type="entry name" value="TMEM62_C"/>
    <property type="match status" value="1"/>
</dbReference>
<sequence length="236" mass="27086">MGCQLDSLYYPILWFWVISVFSVLIPKVLLTSSKNQYHLIADKSLISFMTLVLKEPCKFPVIWFSLPVFTEATEGGYMTYKGWVVNLSVQKKVEFIGSPDIMVIVLAHLIFVVLSAFFIIVGLAAEGDAYRAHSLTLSGKKEDDQGHDHRCNGRTKSFLRKRFVRKLLLVVCLAIYWKHFKSRLFSQLICPSLFLSLQSCRAPVQGYEMNPFLHFLIYSLFIPLLLPYAAYKTQRA</sequence>
<keyword evidence="1" id="KW-1133">Transmembrane helix</keyword>
<feature type="transmembrane region" description="Helical" evidence="1">
    <location>
        <begin position="212"/>
        <end position="231"/>
    </location>
</feature>